<evidence type="ECO:0000313" key="2">
    <source>
        <dbReference type="EMBL" id="KAJ4746396.1"/>
    </source>
</evidence>
<proteinExistence type="predicted"/>
<organism evidence="2 3">
    <name type="scientific">Rhynchospora pubera</name>
    <dbReference type="NCBI Taxonomy" id="906938"/>
    <lineage>
        <taxon>Eukaryota</taxon>
        <taxon>Viridiplantae</taxon>
        <taxon>Streptophyta</taxon>
        <taxon>Embryophyta</taxon>
        <taxon>Tracheophyta</taxon>
        <taxon>Spermatophyta</taxon>
        <taxon>Magnoliopsida</taxon>
        <taxon>Liliopsida</taxon>
        <taxon>Poales</taxon>
        <taxon>Cyperaceae</taxon>
        <taxon>Cyperoideae</taxon>
        <taxon>Rhynchosporeae</taxon>
        <taxon>Rhynchospora</taxon>
    </lineage>
</organism>
<gene>
    <name evidence="2" type="ORF">LUZ62_080801</name>
</gene>
<protein>
    <submittedName>
        <fullName evidence="2">Hydrogen peroxide induced protein 1</fullName>
    </submittedName>
</protein>
<dbReference type="Proteomes" id="UP001140206">
    <property type="component" value="Chromosome 5"/>
</dbReference>
<dbReference type="Pfam" id="PF22272">
    <property type="entry name" value="LEA_3b"/>
    <property type="match status" value="1"/>
</dbReference>
<dbReference type="PANTHER" id="PTHR35122:SF2">
    <property type="entry name" value="OS04G0598000 PROTEIN"/>
    <property type="match status" value="1"/>
</dbReference>
<accession>A0AAV8BV18</accession>
<keyword evidence="3" id="KW-1185">Reference proteome</keyword>
<sequence>MRANERDTDRSIKTFLSLSLSLSLSKQNTVYLLPTIPIPVLHCMAANLKARGIAGTIGKRFVNHILSPTPAVPISASRSVHASTYDKEIEEQVRPSVVPDEVIATNSDKYWGPNPNTGVFGPANPAVSARPTGQSQIGGGTGSVLDQKVSYRASDDMN</sequence>
<dbReference type="AlphaFoldDB" id="A0AAV8BV18"/>
<evidence type="ECO:0000313" key="3">
    <source>
        <dbReference type="Proteomes" id="UP001140206"/>
    </source>
</evidence>
<evidence type="ECO:0000256" key="1">
    <source>
        <dbReference type="SAM" id="MobiDB-lite"/>
    </source>
</evidence>
<dbReference type="EMBL" id="JAMFTS010000005">
    <property type="protein sequence ID" value="KAJ4746396.1"/>
    <property type="molecule type" value="Genomic_DNA"/>
</dbReference>
<feature type="region of interest" description="Disordered" evidence="1">
    <location>
        <begin position="121"/>
        <end position="158"/>
    </location>
</feature>
<reference evidence="2" key="1">
    <citation type="submission" date="2022-08" db="EMBL/GenBank/DDBJ databases">
        <authorList>
            <person name="Marques A."/>
        </authorList>
    </citation>
    <scope>NUCLEOTIDE SEQUENCE</scope>
    <source>
        <strain evidence="2">RhyPub2mFocal</strain>
        <tissue evidence="2">Leaves</tissue>
    </source>
</reference>
<comment type="caution">
    <text evidence="2">The sequence shown here is derived from an EMBL/GenBank/DDBJ whole genome shotgun (WGS) entry which is preliminary data.</text>
</comment>
<name>A0AAV8BV18_9POAL</name>
<dbReference type="PANTHER" id="PTHR35122">
    <property type="entry name" value="OSJNBA0093F12.14 PROTEIN"/>
    <property type="match status" value="1"/>
</dbReference>
<dbReference type="InterPro" id="IPR039291">
    <property type="entry name" value="At5g17165-like"/>
</dbReference>